<dbReference type="PRINTS" id="PR00987">
    <property type="entry name" value="TRNASYNTHGLU"/>
</dbReference>
<dbReference type="EMBL" id="CP121689">
    <property type="protein sequence ID" value="WZL76834.1"/>
    <property type="molecule type" value="Genomic_DNA"/>
</dbReference>
<dbReference type="InterPro" id="IPR008925">
    <property type="entry name" value="aa_tRNA-synth_I_cd-bd_sf"/>
</dbReference>
<evidence type="ECO:0000259" key="8">
    <source>
        <dbReference type="Pfam" id="PF00749"/>
    </source>
</evidence>
<evidence type="ECO:0000256" key="1">
    <source>
        <dbReference type="ARBA" id="ARBA00007894"/>
    </source>
</evidence>
<keyword evidence="11" id="KW-1185">Reference proteome</keyword>
<keyword evidence="7" id="KW-0963">Cytoplasm</keyword>
<dbReference type="NCBIfam" id="TIGR00464">
    <property type="entry name" value="gltX_bact"/>
    <property type="match status" value="1"/>
</dbReference>
<dbReference type="InterPro" id="IPR049940">
    <property type="entry name" value="GluQ/Sye"/>
</dbReference>
<gene>
    <name evidence="7 10" type="primary">gltX</name>
    <name evidence="10" type="ORF">QBE54_03650</name>
</gene>
<dbReference type="InterPro" id="IPR033910">
    <property type="entry name" value="GluRS_core"/>
</dbReference>
<dbReference type="NCBIfam" id="NF004315">
    <property type="entry name" value="PRK05710.1-4"/>
    <property type="match status" value="1"/>
</dbReference>
<comment type="function">
    <text evidence="7">Catalyzes the attachment of glutamate to tRNA(Glu) in a two-step reaction: glutamate is first activated by ATP to form Glu-AMP and then transferred to the acceptor end of tRNA(Glu).</text>
</comment>
<dbReference type="PANTHER" id="PTHR43311">
    <property type="entry name" value="GLUTAMATE--TRNA LIGASE"/>
    <property type="match status" value="1"/>
</dbReference>
<keyword evidence="2 7" id="KW-0436">Ligase</keyword>
<dbReference type="InterPro" id="IPR045462">
    <property type="entry name" value="aa-tRNA-synth_I_cd-bd"/>
</dbReference>
<dbReference type="GO" id="GO:0004818">
    <property type="term" value="F:glutamate-tRNA ligase activity"/>
    <property type="evidence" value="ECO:0007669"/>
    <property type="project" value="UniProtKB-EC"/>
</dbReference>
<evidence type="ECO:0000256" key="4">
    <source>
        <dbReference type="ARBA" id="ARBA00022840"/>
    </source>
</evidence>
<reference evidence="10 11" key="1">
    <citation type="submission" date="2023-03" db="EMBL/GenBank/DDBJ databases">
        <title>Novel Species.</title>
        <authorList>
            <person name="Ma S."/>
        </authorList>
    </citation>
    <scope>NUCLEOTIDE SEQUENCE [LARGE SCALE GENOMIC DNA]</scope>
    <source>
        <strain evidence="10 11">B11</strain>
    </source>
</reference>
<organism evidence="10 11">
    <name type="scientific">Thermatribacter velox</name>
    <dbReference type="NCBI Taxonomy" id="3039681"/>
    <lineage>
        <taxon>Bacteria</taxon>
        <taxon>Pseudomonadati</taxon>
        <taxon>Atribacterota</taxon>
        <taxon>Atribacteria</taxon>
        <taxon>Atribacterales</taxon>
        <taxon>Thermatribacteraceae</taxon>
        <taxon>Thermatribacter</taxon>
    </lineage>
</organism>
<dbReference type="EC" id="6.1.1.17" evidence="7"/>
<dbReference type="SUPFAM" id="SSF48163">
    <property type="entry name" value="An anticodon-binding domain of class I aminoacyl-tRNA synthetases"/>
    <property type="match status" value="1"/>
</dbReference>
<comment type="catalytic activity">
    <reaction evidence="7">
        <text>tRNA(Glu) + L-glutamate + ATP = L-glutamyl-tRNA(Glu) + AMP + diphosphate</text>
        <dbReference type="Rhea" id="RHEA:23540"/>
        <dbReference type="Rhea" id="RHEA-COMP:9663"/>
        <dbReference type="Rhea" id="RHEA-COMP:9680"/>
        <dbReference type="ChEBI" id="CHEBI:29985"/>
        <dbReference type="ChEBI" id="CHEBI:30616"/>
        <dbReference type="ChEBI" id="CHEBI:33019"/>
        <dbReference type="ChEBI" id="CHEBI:78442"/>
        <dbReference type="ChEBI" id="CHEBI:78520"/>
        <dbReference type="ChEBI" id="CHEBI:456215"/>
        <dbReference type="EC" id="6.1.1.17"/>
    </reaction>
</comment>
<comment type="caution">
    <text evidence="7">Lacks conserved residue(s) required for the propagation of feature annotation.</text>
</comment>
<feature type="domain" description="Glutamyl/glutaminyl-tRNA synthetase class Ib catalytic" evidence="8">
    <location>
        <begin position="5"/>
        <end position="322"/>
    </location>
</feature>
<dbReference type="Gene3D" id="1.10.10.350">
    <property type="match status" value="1"/>
</dbReference>
<comment type="subunit">
    <text evidence="7">Monomer.</text>
</comment>
<dbReference type="InterPro" id="IPR020751">
    <property type="entry name" value="aa-tRNA-synth_I_codon-bd_sub2"/>
</dbReference>
<dbReference type="InterPro" id="IPR001412">
    <property type="entry name" value="aa-tRNA-synth_I_CS"/>
</dbReference>
<dbReference type="RefSeq" id="WP_369018998.1">
    <property type="nucleotide sequence ID" value="NZ_CP121689.1"/>
</dbReference>
<dbReference type="Pfam" id="PF19269">
    <property type="entry name" value="Anticodon_2"/>
    <property type="match status" value="1"/>
</dbReference>
<dbReference type="PROSITE" id="PS00178">
    <property type="entry name" value="AA_TRNA_LIGASE_I"/>
    <property type="match status" value="1"/>
</dbReference>
<feature type="short sequence motif" description="'HIGH' region" evidence="7">
    <location>
        <begin position="11"/>
        <end position="21"/>
    </location>
</feature>
<evidence type="ECO:0000256" key="5">
    <source>
        <dbReference type="ARBA" id="ARBA00022917"/>
    </source>
</evidence>
<keyword evidence="6 7" id="KW-0030">Aminoacyl-tRNA synthetase</keyword>
<evidence type="ECO:0000313" key="10">
    <source>
        <dbReference type="EMBL" id="WZL76834.1"/>
    </source>
</evidence>
<comment type="similarity">
    <text evidence="1 7">Belongs to the class-I aminoacyl-tRNA synthetase family. Glutamate--tRNA ligase type 1 subfamily.</text>
</comment>
<evidence type="ECO:0000259" key="9">
    <source>
        <dbReference type="Pfam" id="PF19269"/>
    </source>
</evidence>
<keyword evidence="4 7" id="KW-0067">ATP-binding</keyword>
<dbReference type="Proteomes" id="UP001461341">
    <property type="component" value="Chromosome"/>
</dbReference>
<keyword evidence="5 7" id="KW-0648">Protein biosynthesis</keyword>
<dbReference type="InterPro" id="IPR014729">
    <property type="entry name" value="Rossmann-like_a/b/a_fold"/>
</dbReference>
<dbReference type="CDD" id="cd00808">
    <property type="entry name" value="GluRS_core"/>
    <property type="match status" value="1"/>
</dbReference>
<evidence type="ECO:0000256" key="3">
    <source>
        <dbReference type="ARBA" id="ARBA00022741"/>
    </source>
</evidence>
<dbReference type="Gene3D" id="3.40.50.620">
    <property type="entry name" value="HUPs"/>
    <property type="match status" value="1"/>
</dbReference>
<proteinExistence type="inferred from homology"/>
<evidence type="ECO:0000256" key="7">
    <source>
        <dbReference type="HAMAP-Rule" id="MF_00022"/>
    </source>
</evidence>
<sequence length="480" mass="55460">MASTVRTRFAPSPTGFLHIGGARTAAFNWAFAKRNKGIFVLRIEDTDRERSQRAYEEAILRDLKWLGISWDEGPDINSASFGPYRQSERMDLYKKYFDLLRARNVLYPCYCSKEELEAERRSLLRQGKPPRYSGKCFYLSEEERKEKERSGVIPSWRFRIPHGKSIVLQDLIRGEVRFQSEAIGDFIVWRSDGWPTYNFACVVDDALMRITHVIRGEEHLPNTPYQLLLYQLLDWEPPQFAHVPIILDENRSKLSKRRKSVNISELREQGFLPQAILNFLFLLGHSFPDGRELVPYQELPGLFSMERIARSSAVFDSKKLIWINASYLRMMDAEEIKTGLKELFSAEEIERWEKEAGGSLRMAKILKLASEEANTLRDVGERIQKILFFKFSVADGEEKEIVKLFCSALPGLPVNCWENEEAMRNLLKKIQKESGFSAKRFFQTLRMALMGCKEGPGLDALLVALGRDKVYEKLCGQGRI</sequence>
<keyword evidence="3 7" id="KW-0547">Nucleotide-binding</keyword>
<dbReference type="HAMAP" id="MF_00022">
    <property type="entry name" value="Glu_tRNA_synth_type1"/>
    <property type="match status" value="1"/>
</dbReference>
<dbReference type="Pfam" id="PF00749">
    <property type="entry name" value="tRNA-synt_1c"/>
    <property type="match status" value="1"/>
</dbReference>
<evidence type="ECO:0000256" key="6">
    <source>
        <dbReference type="ARBA" id="ARBA00023146"/>
    </source>
</evidence>
<comment type="subcellular location">
    <subcellularLocation>
        <location evidence="7">Cytoplasm</location>
    </subcellularLocation>
</comment>
<dbReference type="InterPro" id="IPR000924">
    <property type="entry name" value="Glu/Gln-tRNA-synth"/>
</dbReference>
<evidence type="ECO:0000313" key="11">
    <source>
        <dbReference type="Proteomes" id="UP001461341"/>
    </source>
</evidence>
<evidence type="ECO:0000256" key="2">
    <source>
        <dbReference type="ARBA" id="ARBA00022598"/>
    </source>
</evidence>
<dbReference type="InterPro" id="IPR020058">
    <property type="entry name" value="Glu/Gln-tRNA-synth_Ib_cat-dom"/>
</dbReference>
<feature type="binding site" evidence="7">
    <location>
        <position position="256"/>
    </location>
    <ligand>
        <name>ATP</name>
        <dbReference type="ChEBI" id="CHEBI:30616"/>
    </ligand>
</feature>
<protein>
    <recommendedName>
        <fullName evidence="7">Glutamate--tRNA ligase</fullName>
        <ecNumber evidence="7">6.1.1.17</ecNumber>
    </recommendedName>
    <alternativeName>
        <fullName evidence="7">Glutamyl-tRNA synthetase</fullName>
        <shortName evidence="7">GluRS</shortName>
    </alternativeName>
</protein>
<feature type="short sequence motif" description="'KMSKS' region" evidence="7">
    <location>
        <begin position="253"/>
        <end position="257"/>
    </location>
</feature>
<dbReference type="PANTHER" id="PTHR43311:SF2">
    <property type="entry name" value="GLUTAMATE--TRNA LIGASE, MITOCHONDRIAL-RELATED"/>
    <property type="match status" value="1"/>
</dbReference>
<dbReference type="InterPro" id="IPR004527">
    <property type="entry name" value="Glu-tRNA-ligase_bac/mito"/>
</dbReference>
<feature type="domain" description="Aminoacyl-tRNA synthetase class I anticodon-binding" evidence="9">
    <location>
        <begin position="361"/>
        <end position="472"/>
    </location>
</feature>
<name>A0ABZ2YG28_9BACT</name>
<accession>A0ABZ2YG28</accession>
<dbReference type="SUPFAM" id="SSF52374">
    <property type="entry name" value="Nucleotidylyl transferase"/>
    <property type="match status" value="1"/>
</dbReference>